<name>A0A5C3M8Z6_9AGAR</name>
<dbReference type="PANTHER" id="PTHR11799:SF30">
    <property type="entry name" value="SERUM PARAOXONASE_ARYLESTERASE 2"/>
    <property type="match status" value="1"/>
</dbReference>
<organism evidence="2 3">
    <name type="scientific">Crucibulum laeve</name>
    <dbReference type="NCBI Taxonomy" id="68775"/>
    <lineage>
        <taxon>Eukaryota</taxon>
        <taxon>Fungi</taxon>
        <taxon>Dikarya</taxon>
        <taxon>Basidiomycota</taxon>
        <taxon>Agaricomycotina</taxon>
        <taxon>Agaricomycetes</taxon>
        <taxon>Agaricomycetidae</taxon>
        <taxon>Agaricales</taxon>
        <taxon>Agaricineae</taxon>
        <taxon>Nidulariaceae</taxon>
        <taxon>Crucibulum</taxon>
    </lineage>
</organism>
<keyword evidence="3" id="KW-1185">Reference proteome</keyword>
<evidence type="ECO:0000313" key="3">
    <source>
        <dbReference type="Proteomes" id="UP000308652"/>
    </source>
</evidence>
<dbReference type="SUPFAM" id="SSF63829">
    <property type="entry name" value="Calcium-dependent phosphotriesterase"/>
    <property type="match status" value="1"/>
</dbReference>
<gene>
    <name evidence="2" type="ORF">BDQ12DRAFT_680738</name>
</gene>
<dbReference type="AlphaFoldDB" id="A0A5C3M8Z6"/>
<feature type="chain" id="PRO_5023023500" evidence="1">
    <location>
        <begin position="23"/>
        <end position="469"/>
    </location>
</feature>
<proteinExistence type="predicted"/>
<dbReference type="InterPro" id="IPR051288">
    <property type="entry name" value="Serum_paraoxonase/arylesterase"/>
</dbReference>
<dbReference type="Gene3D" id="2.120.10.30">
    <property type="entry name" value="TolB, C-terminal domain"/>
    <property type="match status" value="1"/>
</dbReference>
<evidence type="ECO:0000313" key="2">
    <source>
        <dbReference type="EMBL" id="TFK40318.1"/>
    </source>
</evidence>
<protein>
    <submittedName>
        <fullName evidence="2">Arylesterase</fullName>
    </submittedName>
</protein>
<evidence type="ECO:0000256" key="1">
    <source>
        <dbReference type="SAM" id="SignalP"/>
    </source>
</evidence>
<dbReference type="InterPro" id="IPR011042">
    <property type="entry name" value="6-blade_b-propeller_TolB-like"/>
</dbReference>
<keyword evidence="1" id="KW-0732">Signal</keyword>
<reference evidence="2 3" key="1">
    <citation type="journal article" date="2019" name="Nat. Ecol. Evol.">
        <title>Megaphylogeny resolves global patterns of mushroom evolution.</title>
        <authorList>
            <person name="Varga T."/>
            <person name="Krizsan K."/>
            <person name="Foldi C."/>
            <person name="Dima B."/>
            <person name="Sanchez-Garcia M."/>
            <person name="Sanchez-Ramirez S."/>
            <person name="Szollosi G.J."/>
            <person name="Szarkandi J.G."/>
            <person name="Papp V."/>
            <person name="Albert L."/>
            <person name="Andreopoulos W."/>
            <person name="Angelini C."/>
            <person name="Antonin V."/>
            <person name="Barry K.W."/>
            <person name="Bougher N.L."/>
            <person name="Buchanan P."/>
            <person name="Buyck B."/>
            <person name="Bense V."/>
            <person name="Catcheside P."/>
            <person name="Chovatia M."/>
            <person name="Cooper J."/>
            <person name="Damon W."/>
            <person name="Desjardin D."/>
            <person name="Finy P."/>
            <person name="Geml J."/>
            <person name="Haridas S."/>
            <person name="Hughes K."/>
            <person name="Justo A."/>
            <person name="Karasinski D."/>
            <person name="Kautmanova I."/>
            <person name="Kiss B."/>
            <person name="Kocsube S."/>
            <person name="Kotiranta H."/>
            <person name="LaButti K.M."/>
            <person name="Lechner B.E."/>
            <person name="Liimatainen K."/>
            <person name="Lipzen A."/>
            <person name="Lukacs Z."/>
            <person name="Mihaltcheva S."/>
            <person name="Morgado L.N."/>
            <person name="Niskanen T."/>
            <person name="Noordeloos M.E."/>
            <person name="Ohm R.A."/>
            <person name="Ortiz-Santana B."/>
            <person name="Ovrebo C."/>
            <person name="Racz N."/>
            <person name="Riley R."/>
            <person name="Savchenko A."/>
            <person name="Shiryaev A."/>
            <person name="Soop K."/>
            <person name="Spirin V."/>
            <person name="Szebenyi C."/>
            <person name="Tomsovsky M."/>
            <person name="Tulloss R.E."/>
            <person name="Uehling J."/>
            <person name="Grigoriev I.V."/>
            <person name="Vagvolgyi C."/>
            <person name="Papp T."/>
            <person name="Martin F.M."/>
            <person name="Miettinen O."/>
            <person name="Hibbett D.S."/>
            <person name="Nagy L.G."/>
        </authorList>
    </citation>
    <scope>NUCLEOTIDE SEQUENCE [LARGE SCALE GENOMIC DNA]</scope>
    <source>
        <strain evidence="2 3">CBS 166.37</strain>
    </source>
</reference>
<accession>A0A5C3M8Z6</accession>
<sequence length="469" mass="51248">MPSTRVLAYTALVLSVIAYRSGTVFKTSIIDKSAFPTGYVHGGDYSTDCKTLQDSDGSNDLKFCEDATFWELHNVAGKLEERRLLITCDPNRKSWNTVMGPLRDPAPLGALWLYTPHVPVASAIETPIKKAANLLKNIRGKKEAERAAEGKVQRLTLKDYPEGHDFHPLGVEVYPSFSGNASNVYVVNHARHRTTIEQFLLSPSEPTTVKYIRTLTSPYFIAPNALALTSPDSFYVTNDHLITRRLPVVGKILPLLESVFAIPFGFVSHVTLAPPSSPEAEATPILEHTFSKFFTPFANGIAISPSGTKVAIVSTSLGQVHLYNRDLKTNALSTVTDTIQVPFCPDNIRYSGEEIILAGHPHFPSLVQLAANKTEALSPSWVVKIRPPTDEEKEAGLEKFDLLAPISVSSKIARGNKWTVETLFQSDGAPEGFETSSTGLQDPKTGDIYVTGLYAEHGVLVCKPGKTTV</sequence>
<feature type="signal peptide" evidence="1">
    <location>
        <begin position="1"/>
        <end position="22"/>
    </location>
</feature>
<dbReference type="Proteomes" id="UP000308652">
    <property type="component" value="Unassembled WGS sequence"/>
</dbReference>
<dbReference type="PANTHER" id="PTHR11799">
    <property type="entry name" value="PARAOXONASE"/>
    <property type="match status" value="1"/>
</dbReference>
<dbReference type="EMBL" id="ML213597">
    <property type="protein sequence ID" value="TFK40318.1"/>
    <property type="molecule type" value="Genomic_DNA"/>
</dbReference>
<dbReference type="OrthoDB" id="5307922at2759"/>